<protein>
    <submittedName>
        <fullName evidence="2">Uncharacterized protein</fullName>
    </submittedName>
</protein>
<dbReference type="AlphaFoldDB" id="A0A0L1JNP5"/>
<keyword evidence="1" id="KW-0732">Signal</keyword>
<keyword evidence="3" id="KW-1185">Reference proteome</keyword>
<comment type="caution">
    <text evidence="2">The sequence shown here is derived from an EMBL/GenBank/DDBJ whole genome shotgun (WGS) entry which is preliminary data.</text>
</comment>
<reference evidence="2 3" key="1">
    <citation type="journal article" date="2015" name="Int. J. Syst. Evol. Microbiol.">
        <title>Aestuariivita atlantica sp. nov., isolated from deep sea sediment of the Atlantic Ocean.</title>
        <authorList>
            <person name="Li G."/>
            <person name="Lai Q."/>
            <person name="Du Y."/>
            <person name="Liu X."/>
            <person name="Sun F."/>
            <person name="Shao Z."/>
        </authorList>
    </citation>
    <scope>NUCLEOTIDE SEQUENCE [LARGE SCALE GENOMIC DNA]</scope>
    <source>
        <strain evidence="2 3">22II-S11-z3</strain>
    </source>
</reference>
<proteinExistence type="predicted"/>
<evidence type="ECO:0000256" key="1">
    <source>
        <dbReference type="SAM" id="SignalP"/>
    </source>
</evidence>
<feature type="signal peptide" evidence="1">
    <location>
        <begin position="1"/>
        <end position="22"/>
    </location>
</feature>
<gene>
    <name evidence="2" type="ORF">ATO11_13830</name>
</gene>
<evidence type="ECO:0000313" key="2">
    <source>
        <dbReference type="EMBL" id="KNG93003.1"/>
    </source>
</evidence>
<name>A0A0L1JNP5_9RHOB</name>
<sequence length="208" mass="22671">MPGRLWKGCVAAVVGCCLAVTAAAQSVVGTAVVSGKPVQLFDDGTWRYRDTVERKDGCRPVSFGVAFCGDPASWKSLPPPGEFDRLYQFNNQFYGGLIVENFGVNRGITIEFIRQVILDIAAEASGITAEEVPILDVSRREVDGVSAETVVYLTKINNTDFIFANTLILTDDMNMQAMVWTINDTYTAEHSGVTDTFIDLLKIGESGE</sequence>
<feature type="chain" id="PRO_5005554116" evidence="1">
    <location>
        <begin position="23"/>
        <end position="208"/>
    </location>
</feature>
<organism evidence="2 3">
    <name type="scientific">Pseudaestuariivita atlantica</name>
    <dbReference type="NCBI Taxonomy" id="1317121"/>
    <lineage>
        <taxon>Bacteria</taxon>
        <taxon>Pseudomonadati</taxon>
        <taxon>Pseudomonadota</taxon>
        <taxon>Alphaproteobacteria</taxon>
        <taxon>Rhodobacterales</taxon>
        <taxon>Paracoccaceae</taxon>
        <taxon>Pseudaestuariivita</taxon>
    </lineage>
</organism>
<dbReference type="Proteomes" id="UP000036938">
    <property type="component" value="Unassembled WGS sequence"/>
</dbReference>
<dbReference type="RefSeq" id="WP_050531492.1">
    <property type="nucleotide sequence ID" value="NZ_AQQZ01000006.1"/>
</dbReference>
<dbReference type="STRING" id="1317121.ATO11_13830"/>
<evidence type="ECO:0000313" key="3">
    <source>
        <dbReference type="Proteomes" id="UP000036938"/>
    </source>
</evidence>
<dbReference type="EMBL" id="AQQZ01000006">
    <property type="protein sequence ID" value="KNG93003.1"/>
    <property type="molecule type" value="Genomic_DNA"/>
</dbReference>
<accession>A0A0L1JNP5</accession>